<dbReference type="SUPFAM" id="SSF56821">
    <property type="entry name" value="Prismane protein-like"/>
    <property type="match status" value="1"/>
</dbReference>
<keyword evidence="2" id="KW-1185">Reference proteome</keyword>
<dbReference type="GO" id="GO:0016491">
    <property type="term" value="F:oxidoreductase activity"/>
    <property type="evidence" value="ECO:0007669"/>
    <property type="project" value="InterPro"/>
</dbReference>
<dbReference type="InterPro" id="IPR011254">
    <property type="entry name" value="Prismane-like_sf"/>
</dbReference>
<dbReference type="InterPro" id="IPR038571">
    <property type="entry name" value="CO_DH/Ac-CoA_synth_bsu_3_sf"/>
</dbReference>
<dbReference type="OrthoDB" id="1778246at2"/>
<accession>A0A415DX98</accession>
<name>A0A415DX98_9FIRM</name>
<proteinExistence type="predicted"/>
<dbReference type="Gene3D" id="3.30.1650.10">
    <property type="entry name" value="Bifunctional carbon monoxide dehydrogenase/acetyl-coa synthase(codh/acs), Chain M, domain 3"/>
    <property type="match status" value="1"/>
</dbReference>
<sequence>MRLYDKLISQALQLIASAEGGQMVRGECRGEACRDSGEFDLVLKSDMAYELGGGNLPAVSGLFYTSDQSFVPQDEIWRLGPDLSEIEGDVPYARLTLIRVPEGCFSGEAEAYSDLRKMEYTRYHVNPEGYMMRISAASEREPVRISRKALEQGLSFEKVGRSFLKGYHTHPKAAAVKLIFVTAADFPYEQLANLAHQGEQITKSMNHIFNNLVMDCSSCNLKPVCDEVEGLRELHQAALTK</sequence>
<dbReference type="STRING" id="1776384.GCA_900086585_00099"/>
<evidence type="ECO:0000313" key="2">
    <source>
        <dbReference type="Proteomes" id="UP000284841"/>
    </source>
</evidence>
<dbReference type="RefSeq" id="WP_067532355.1">
    <property type="nucleotide sequence ID" value="NZ_AP025567.1"/>
</dbReference>
<dbReference type="Proteomes" id="UP000284841">
    <property type="component" value="Unassembled WGS sequence"/>
</dbReference>
<protein>
    <submittedName>
        <fullName evidence="1">Carbon monoxide dehydrogenase</fullName>
    </submittedName>
</protein>
<dbReference type="EMBL" id="QRMS01000005">
    <property type="protein sequence ID" value="RHJ85099.1"/>
    <property type="molecule type" value="Genomic_DNA"/>
</dbReference>
<gene>
    <name evidence="1" type="ORF">DW099_15465</name>
</gene>
<dbReference type="AlphaFoldDB" id="A0A415DX98"/>
<organism evidence="1 2">
    <name type="scientific">Emergencia timonensis</name>
    <dbReference type="NCBI Taxonomy" id="1776384"/>
    <lineage>
        <taxon>Bacteria</taxon>
        <taxon>Bacillati</taxon>
        <taxon>Bacillota</taxon>
        <taxon>Clostridia</taxon>
        <taxon>Peptostreptococcales</taxon>
        <taxon>Anaerovoracaceae</taxon>
        <taxon>Emergencia</taxon>
    </lineage>
</organism>
<reference evidence="1 2" key="1">
    <citation type="submission" date="2018-08" db="EMBL/GenBank/DDBJ databases">
        <title>A genome reference for cultivated species of the human gut microbiota.</title>
        <authorList>
            <person name="Zou Y."/>
            <person name="Xue W."/>
            <person name="Luo G."/>
        </authorList>
    </citation>
    <scope>NUCLEOTIDE SEQUENCE [LARGE SCALE GENOMIC DNA]</scope>
    <source>
        <strain evidence="1 2">AM07-24</strain>
    </source>
</reference>
<evidence type="ECO:0000313" key="1">
    <source>
        <dbReference type="EMBL" id="RHJ85099.1"/>
    </source>
</evidence>
<comment type="caution">
    <text evidence="1">The sequence shown here is derived from an EMBL/GenBank/DDBJ whole genome shotgun (WGS) entry which is preliminary data.</text>
</comment>
<dbReference type="GeneID" id="83002536"/>